<name>A0A8A2VI00_9EURY</name>
<keyword evidence="11" id="KW-1185">Reference proteome</keyword>
<dbReference type="InterPro" id="IPR013656">
    <property type="entry name" value="PAS_4"/>
</dbReference>
<feature type="transmembrane region" description="Helical" evidence="7">
    <location>
        <begin position="18"/>
        <end position="44"/>
    </location>
</feature>
<dbReference type="SUPFAM" id="SSF47384">
    <property type="entry name" value="Homodimeric domain of signal transducing histidine kinase"/>
    <property type="match status" value="1"/>
</dbReference>
<proteinExistence type="predicted"/>
<dbReference type="InterPro" id="IPR005467">
    <property type="entry name" value="His_kinase_dom"/>
</dbReference>
<dbReference type="Pfam" id="PF02518">
    <property type="entry name" value="HATPase_c"/>
    <property type="match status" value="1"/>
</dbReference>
<evidence type="ECO:0000259" key="8">
    <source>
        <dbReference type="PROSITE" id="PS50109"/>
    </source>
</evidence>
<dbReference type="Proteomes" id="UP000663203">
    <property type="component" value="Chromosome"/>
</dbReference>
<dbReference type="InterPro" id="IPR052162">
    <property type="entry name" value="Sensor_kinase/Photoreceptor"/>
</dbReference>
<keyword evidence="7" id="KW-0812">Transmembrane</keyword>
<evidence type="ECO:0000256" key="4">
    <source>
        <dbReference type="ARBA" id="ARBA00022679"/>
    </source>
</evidence>
<dbReference type="InterPro" id="IPR000700">
    <property type="entry name" value="PAS-assoc_C"/>
</dbReference>
<sequence>MLFYWGYRLPQSDIRPEFFATVASWCFRAVGVMVGILVFIGLVAHLNDPAHNFLILPALAAVAGVGAGRHEARAKTRTYTLEQRNQELQQTQSELEETVTRLEESEQRYRTLAENFPNGAVGLLDDELRYTLVAGQGFEKVDLSAADLHGERVQDIYSDDILQVIEPNYRTTLDGEPTKFEQEIQGRTFEFRTHPLTDEDGDVYAILAMTQDITERKQYEAKLEQLVADLEESNERLEQFAYAASHDLQEPLRMVSTYLQLIERRYGDELDEEGEELFEYAVDGAERMRSMIDGLLQYSRIETMGDEFEPVDLDAVFDDVSEDLRMKIEDSGAEITVDRLPRVIGDENQLRQVFQNLLSNAIKFSGEEPPRIQVSAERNGEEWIVSVADQGIGIDPDDHEQIFEVFEGLHGGEDYAGTGIGLAVCNRIIERHDGEIWVESEPGEGSTFSFTLPAVTESAP</sequence>
<dbReference type="NCBIfam" id="TIGR00229">
    <property type="entry name" value="sensory_box"/>
    <property type="match status" value="1"/>
</dbReference>
<reference evidence="10 11" key="1">
    <citation type="submission" date="2021-03" db="EMBL/GenBank/DDBJ databases">
        <title>Haloterrigena longa sp. nov. and Haloterrigena limicola sp. nov., extremely halophilic archaea isolated from a salt lake.</title>
        <authorList>
            <person name="Henglin C."/>
        </authorList>
    </citation>
    <scope>NUCLEOTIDE SEQUENCE [LARGE SCALE GENOMIC DNA]</scope>
    <source>
        <strain evidence="10 11">KZCA68</strain>
    </source>
</reference>
<dbReference type="InterPro" id="IPR035965">
    <property type="entry name" value="PAS-like_dom_sf"/>
</dbReference>
<dbReference type="SUPFAM" id="SSF55874">
    <property type="entry name" value="ATPase domain of HSP90 chaperone/DNA topoisomerase II/histidine kinase"/>
    <property type="match status" value="1"/>
</dbReference>
<keyword evidence="7" id="KW-0472">Membrane</keyword>
<accession>A0A8A2VI00</accession>
<feature type="domain" description="Histidine kinase" evidence="8">
    <location>
        <begin position="243"/>
        <end position="456"/>
    </location>
</feature>
<dbReference type="EC" id="2.7.13.3" evidence="2"/>
<dbReference type="Pfam" id="PF08448">
    <property type="entry name" value="PAS_4"/>
    <property type="match status" value="1"/>
</dbReference>
<dbReference type="FunFam" id="3.30.565.10:FF:000006">
    <property type="entry name" value="Sensor histidine kinase WalK"/>
    <property type="match status" value="1"/>
</dbReference>
<dbReference type="PANTHER" id="PTHR43304">
    <property type="entry name" value="PHYTOCHROME-LIKE PROTEIN CPH1"/>
    <property type="match status" value="1"/>
</dbReference>
<evidence type="ECO:0000256" key="1">
    <source>
        <dbReference type="ARBA" id="ARBA00000085"/>
    </source>
</evidence>
<dbReference type="PROSITE" id="PS50113">
    <property type="entry name" value="PAC"/>
    <property type="match status" value="1"/>
</dbReference>
<feature type="coiled-coil region" evidence="6">
    <location>
        <begin position="216"/>
        <end position="243"/>
    </location>
</feature>
<evidence type="ECO:0000256" key="2">
    <source>
        <dbReference type="ARBA" id="ARBA00012438"/>
    </source>
</evidence>
<dbReference type="Gene3D" id="3.30.450.20">
    <property type="entry name" value="PAS domain"/>
    <property type="match status" value="1"/>
</dbReference>
<dbReference type="SMART" id="SM00388">
    <property type="entry name" value="HisKA"/>
    <property type="match status" value="1"/>
</dbReference>
<keyword evidence="4" id="KW-0808">Transferase</keyword>
<dbReference type="Gene3D" id="3.30.565.10">
    <property type="entry name" value="Histidine kinase-like ATPase, C-terminal domain"/>
    <property type="match status" value="1"/>
</dbReference>
<keyword evidence="3" id="KW-0597">Phosphoprotein</keyword>
<comment type="catalytic activity">
    <reaction evidence="1">
        <text>ATP + protein L-histidine = ADP + protein N-phospho-L-histidine.</text>
        <dbReference type="EC" id="2.7.13.3"/>
    </reaction>
</comment>
<dbReference type="Gene3D" id="1.10.287.130">
    <property type="match status" value="1"/>
</dbReference>
<keyword evidence="6" id="KW-0175">Coiled coil</keyword>
<dbReference type="InterPro" id="IPR004358">
    <property type="entry name" value="Sig_transdc_His_kin-like_C"/>
</dbReference>
<evidence type="ECO:0000256" key="3">
    <source>
        <dbReference type="ARBA" id="ARBA00022553"/>
    </source>
</evidence>
<evidence type="ECO:0000256" key="7">
    <source>
        <dbReference type="SAM" id="Phobius"/>
    </source>
</evidence>
<dbReference type="InterPro" id="IPR003594">
    <property type="entry name" value="HATPase_dom"/>
</dbReference>
<dbReference type="SUPFAM" id="SSF55785">
    <property type="entry name" value="PYP-like sensor domain (PAS domain)"/>
    <property type="match status" value="1"/>
</dbReference>
<dbReference type="CDD" id="cd00082">
    <property type="entry name" value="HisKA"/>
    <property type="match status" value="1"/>
</dbReference>
<dbReference type="GO" id="GO:0000155">
    <property type="term" value="F:phosphorelay sensor kinase activity"/>
    <property type="evidence" value="ECO:0007669"/>
    <property type="project" value="InterPro"/>
</dbReference>
<dbReference type="PANTHER" id="PTHR43304:SF1">
    <property type="entry name" value="PAC DOMAIN-CONTAINING PROTEIN"/>
    <property type="match status" value="1"/>
</dbReference>
<feature type="domain" description="PAC" evidence="9">
    <location>
        <begin position="163"/>
        <end position="225"/>
    </location>
</feature>
<evidence type="ECO:0000313" key="10">
    <source>
        <dbReference type="EMBL" id="QSX01152.1"/>
    </source>
</evidence>
<evidence type="ECO:0000259" key="9">
    <source>
        <dbReference type="PROSITE" id="PS50113"/>
    </source>
</evidence>
<dbReference type="InterPro" id="IPR003661">
    <property type="entry name" value="HisK_dim/P_dom"/>
</dbReference>
<dbReference type="SMART" id="SM00387">
    <property type="entry name" value="HATPase_c"/>
    <property type="match status" value="1"/>
</dbReference>
<keyword evidence="5" id="KW-0418">Kinase</keyword>
<dbReference type="PROSITE" id="PS50109">
    <property type="entry name" value="HIS_KIN"/>
    <property type="match status" value="1"/>
</dbReference>
<evidence type="ECO:0000256" key="6">
    <source>
        <dbReference type="SAM" id="Coils"/>
    </source>
</evidence>
<dbReference type="EMBL" id="CP071462">
    <property type="protein sequence ID" value="QSX01152.1"/>
    <property type="molecule type" value="Genomic_DNA"/>
</dbReference>
<evidence type="ECO:0000313" key="11">
    <source>
        <dbReference type="Proteomes" id="UP000663203"/>
    </source>
</evidence>
<dbReference type="Pfam" id="PF00512">
    <property type="entry name" value="HisKA"/>
    <property type="match status" value="1"/>
</dbReference>
<organism evidence="10 11">
    <name type="scientific">Haloterrigena alkaliphila</name>
    <dbReference type="NCBI Taxonomy" id="2816475"/>
    <lineage>
        <taxon>Archaea</taxon>
        <taxon>Methanobacteriati</taxon>
        <taxon>Methanobacteriota</taxon>
        <taxon>Stenosarchaea group</taxon>
        <taxon>Halobacteria</taxon>
        <taxon>Halobacteriales</taxon>
        <taxon>Natrialbaceae</taxon>
        <taxon>Haloterrigena</taxon>
    </lineage>
</organism>
<dbReference type="InterPro" id="IPR036097">
    <property type="entry name" value="HisK_dim/P_sf"/>
</dbReference>
<evidence type="ECO:0000256" key="5">
    <source>
        <dbReference type="ARBA" id="ARBA00022777"/>
    </source>
</evidence>
<protein>
    <recommendedName>
        <fullName evidence="2">histidine kinase</fullName>
        <ecNumber evidence="2">2.7.13.3</ecNumber>
    </recommendedName>
</protein>
<dbReference type="Pfam" id="PF16926">
    <property type="entry name" value="HisKA_4TM"/>
    <property type="match status" value="1"/>
</dbReference>
<dbReference type="InterPro" id="IPR036890">
    <property type="entry name" value="HATPase_C_sf"/>
</dbReference>
<dbReference type="AlphaFoldDB" id="A0A8A2VI00"/>
<feature type="coiled-coil region" evidence="6">
    <location>
        <begin position="81"/>
        <end position="115"/>
    </location>
</feature>
<keyword evidence="7" id="KW-1133">Transmembrane helix</keyword>
<dbReference type="InterPro" id="IPR000014">
    <property type="entry name" value="PAS"/>
</dbReference>
<dbReference type="InterPro" id="IPR031623">
    <property type="entry name" value="HisKA_4TM"/>
</dbReference>
<dbReference type="PRINTS" id="PR00344">
    <property type="entry name" value="BCTRLSENSOR"/>
</dbReference>
<gene>
    <name evidence="10" type="ORF">J0X25_06910</name>
</gene>